<feature type="region of interest" description="Disordered" evidence="1">
    <location>
        <begin position="1"/>
        <end position="36"/>
    </location>
</feature>
<dbReference type="EMBL" id="CM003110">
    <property type="protein sequence ID" value="KUI74532.1"/>
    <property type="molecule type" value="Genomic_DNA"/>
</dbReference>
<feature type="compositionally biased region" description="Basic residues" evidence="1">
    <location>
        <begin position="1"/>
        <end position="17"/>
    </location>
</feature>
<dbReference type="Proteomes" id="UP000078559">
    <property type="component" value="Chromosome 13"/>
</dbReference>
<proteinExistence type="predicted"/>
<evidence type="ECO:0000256" key="1">
    <source>
        <dbReference type="SAM" id="MobiDB-lite"/>
    </source>
</evidence>
<feature type="compositionally biased region" description="Low complexity" evidence="1">
    <location>
        <begin position="18"/>
        <end position="29"/>
    </location>
</feature>
<evidence type="ECO:0000313" key="3">
    <source>
        <dbReference type="Proteomes" id="UP000078559"/>
    </source>
</evidence>
<sequence>MTHSHKQSTHGKHRSHGSHGSSSSGNSNNVYTDGGRQQPVRQEIVWSWDCKGRRSVVEVLISMSLTLAASADVVKGACPAPVLRVATNARCSGVNDATFIRLMFTLTDTKVCVRWTL</sequence>
<protein>
    <submittedName>
        <fullName evidence="2">Uncharacterized protein</fullName>
    </submittedName>
</protein>
<dbReference type="AlphaFoldDB" id="A0A194WDV9"/>
<organism evidence="2 3">
    <name type="scientific">Cytospora mali</name>
    <name type="common">Apple Valsa canker fungus</name>
    <name type="synonym">Valsa mali</name>
    <dbReference type="NCBI Taxonomy" id="578113"/>
    <lineage>
        <taxon>Eukaryota</taxon>
        <taxon>Fungi</taxon>
        <taxon>Dikarya</taxon>
        <taxon>Ascomycota</taxon>
        <taxon>Pezizomycotina</taxon>
        <taxon>Sordariomycetes</taxon>
        <taxon>Sordariomycetidae</taxon>
        <taxon>Diaporthales</taxon>
        <taxon>Cytosporaceae</taxon>
        <taxon>Cytospora</taxon>
    </lineage>
</organism>
<name>A0A194WDV9_CYTMA</name>
<evidence type="ECO:0000313" key="2">
    <source>
        <dbReference type="EMBL" id="KUI74532.1"/>
    </source>
</evidence>
<keyword evidence="3" id="KW-1185">Reference proteome</keyword>
<accession>A0A194WDV9</accession>
<gene>
    <name evidence="2" type="ORF">VM1G_11971</name>
</gene>
<reference evidence="2" key="1">
    <citation type="submission" date="2014-12" db="EMBL/GenBank/DDBJ databases">
        <title>Genome Sequence of Valsa Canker Pathogens Uncovers a Specific Adaption of Colonization on Woody Bark.</title>
        <authorList>
            <person name="Yin Z."/>
            <person name="Liu H."/>
            <person name="Gao X."/>
            <person name="Li Z."/>
            <person name="Song N."/>
            <person name="Ke X."/>
            <person name="Dai Q."/>
            <person name="Wu Y."/>
            <person name="Sun Y."/>
            <person name="Xu J.-R."/>
            <person name="Kang Z.K."/>
            <person name="Wang L."/>
            <person name="Huang L."/>
        </authorList>
    </citation>
    <scope>NUCLEOTIDE SEQUENCE [LARGE SCALE GENOMIC DNA]</scope>
    <source>
        <strain evidence="2">03-8</strain>
    </source>
</reference>